<evidence type="ECO:0000256" key="6">
    <source>
        <dbReference type="ARBA" id="ARBA00022918"/>
    </source>
</evidence>
<dbReference type="GO" id="GO:0003964">
    <property type="term" value="F:RNA-directed DNA polymerase activity"/>
    <property type="evidence" value="ECO:0007669"/>
    <property type="project" value="UniProtKB-KW"/>
</dbReference>
<gene>
    <name evidence="8" type="primary">pol_211</name>
    <name evidence="8" type="ORF">NGRA_2494</name>
</gene>
<keyword evidence="9" id="KW-1185">Reference proteome</keyword>
<keyword evidence="5" id="KW-0378">Hydrolase</keyword>
<dbReference type="InterPro" id="IPR041373">
    <property type="entry name" value="RT_RNaseH"/>
</dbReference>
<dbReference type="Pfam" id="PF17917">
    <property type="entry name" value="RT_RNaseH"/>
    <property type="match status" value="1"/>
</dbReference>
<evidence type="ECO:0000256" key="1">
    <source>
        <dbReference type="ARBA" id="ARBA00022679"/>
    </source>
</evidence>
<dbReference type="AlphaFoldDB" id="A0A9P6GZ94"/>
<name>A0A9P6GZ94_9MICR</name>
<keyword evidence="4" id="KW-0255">Endonuclease</keyword>
<protein>
    <submittedName>
        <fullName evidence="8">Retrovirus-related Pol polyprotein from transposon</fullName>
    </submittedName>
</protein>
<dbReference type="OrthoDB" id="6415283at2759"/>
<feature type="domain" description="Reverse transcriptase RNase H-like" evidence="7">
    <location>
        <begin position="1"/>
        <end position="86"/>
    </location>
</feature>
<evidence type="ECO:0000259" key="7">
    <source>
        <dbReference type="Pfam" id="PF17917"/>
    </source>
</evidence>
<dbReference type="SUPFAM" id="SSF56672">
    <property type="entry name" value="DNA/RNA polymerases"/>
    <property type="match status" value="1"/>
</dbReference>
<dbReference type="GO" id="GO:0004519">
    <property type="term" value="F:endonuclease activity"/>
    <property type="evidence" value="ECO:0007669"/>
    <property type="project" value="UniProtKB-KW"/>
</dbReference>
<organism evidence="8 9">
    <name type="scientific">Nosema granulosis</name>
    <dbReference type="NCBI Taxonomy" id="83296"/>
    <lineage>
        <taxon>Eukaryota</taxon>
        <taxon>Fungi</taxon>
        <taxon>Fungi incertae sedis</taxon>
        <taxon>Microsporidia</taxon>
        <taxon>Nosematidae</taxon>
        <taxon>Nosema</taxon>
    </lineage>
</organism>
<reference evidence="8 9" key="1">
    <citation type="journal article" date="2020" name="Genome Biol. Evol.">
        <title>Comparative genomics of strictly vertically transmitted, feminizing microsporidia endosymbionts of amphipod crustaceans.</title>
        <authorList>
            <person name="Cormier A."/>
            <person name="Chebbi M.A."/>
            <person name="Giraud I."/>
            <person name="Wattier R."/>
            <person name="Teixeira M."/>
            <person name="Gilbert C."/>
            <person name="Rigaud T."/>
            <person name="Cordaux R."/>
        </authorList>
    </citation>
    <scope>NUCLEOTIDE SEQUENCE [LARGE SCALE GENOMIC DNA]</scope>
    <source>
        <strain evidence="8 9">Ou3-Ou53</strain>
    </source>
</reference>
<keyword evidence="2" id="KW-0548">Nucleotidyltransferase</keyword>
<dbReference type="EMBL" id="SBJO01000285">
    <property type="protein sequence ID" value="KAF9761649.1"/>
    <property type="molecule type" value="Genomic_DNA"/>
</dbReference>
<comment type="caution">
    <text evidence="8">The sequence shown here is derived from an EMBL/GenBank/DDBJ whole genome shotgun (WGS) entry which is preliminary data.</text>
</comment>
<dbReference type="Proteomes" id="UP000740883">
    <property type="component" value="Unassembled WGS sequence"/>
</dbReference>
<dbReference type="CDD" id="cd09274">
    <property type="entry name" value="RNase_HI_RT_Ty3"/>
    <property type="match status" value="1"/>
</dbReference>
<evidence type="ECO:0000256" key="2">
    <source>
        <dbReference type="ARBA" id="ARBA00022695"/>
    </source>
</evidence>
<dbReference type="PANTHER" id="PTHR34072">
    <property type="entry name" value="ENZYMATIC POLYPROTEIN-RELATED"/>
    <property type="match status" value="1"/>
</dbReference>
<sequence>MGAILSQIKEKGQEKMISAFIKNFEKHQKNYSATDKELLAAVKSIEHYLLGKEFLLKNDHKALTYLWETKNSTSRLLRWAMKLQEFKFRVEYIRGRITQLMDIVELTCSN</sequence>
<evidence type="ECO:0000256" key="3">
    <source>
        <dbReference type="ARBA" id="ARBA00022722"/>
    </source>
</evidence>
<dbReference type="GO" id="GO:0016787">
    <property type="term" value="F:hydrolase activity"/>
    <property type="evidence" value="ECO:0007669"/>
    <property type="project" value="UniProtKB-KW"/>
</dbReference>
<keyword evidence="1" id="KW-0808">Transferase</keyword>
<accession>A0A9P6GZ94</accession>
<dbReference type="InterPro" id="IPR043502">
    <property type="entry name" value="DNA/RNA_pol_sf"/>
</dbReference>
<proteinExistence type="predicted"/>
<keyword evidence="6" id="KW-0695">RNA-directed DNA polymerase</keyword>
<evidence type="ECO:0000313" key="8">
    <source>
        <dbReference type="EMBL" id="KAF9761649.1"/>
    </source>
</evidence>
<evidence type="ECO:0000313" key="9">
    <source>
        <dbReference type="Proteomes" id="UP000740883"/>
    </source>
</evidence>
<evidence type="ECO:0000256" key="4">
    <source>
        <dbReference type="ARBA" id="ARBA00022759"/>
    </source>
</evidence>
<keyword evidence="3" id="KW-0540">Nuclease</keyword>
<evidence type="ECO:0000256" key="5">
    <source>
        <dbReference type="ARBA" id="ARBA00022801"/>
    </source>
</evidence>